<dbReference type="PRINTS" id="PR00705">
    <property type="entry name" value="PAPAIN"/>
</dbReference>
<dbReference type="EMBL" id="KL367484">
    <property type="protein sequence ID" value="KFD71033.1"/>
    <property type="molecule type" value="Genomic_DNA"/>
</dbReference>
<evidence type="ECO:0000313" key="13">
    <source>
        <dbReference type="EMBL" id="KFD56505.1"/>
    </source>
</evidence>
<sequence length="316" mass="35578">MASMIKVILFTAFINVAYAVPHLSDNVPKKHRSNGFQYLSEPCYKPIRGISSVRTTRRPHEYPHIMKKLPKEWNWCNAGNINYCSPTRNQHIPQYCGSCWAMGSTSALADRINIQRKGRWPGAYLSVQYVIDCGNAGTCHGGDMLAVYKFAHKHGIVDETCNNYQAKDGTCDQFNQCGNCVTFNQCFPVNNYTLYKVGDYGEVRGRESMMAEIYKNGPIACGIEVTDNFEAYTGGIYAELRKSPIINHVISIVGWGVDDETEIEYWIGRNSWGSPWGEHGFFRIVTSLFKNLTGDNYNLAIESMCTYADPLPPTPV</sequence>
<dbReference type="GO" id="GO:0042395">
    <property type="term" value="P:ecdysis, collagen and cuticulin-based cuticle"/>
    <property type="evidence" value="ECO:0007669"/>
    <property type="project" value="UniProtKB-ARBA"/>
</dbReference>
<evidence type="ECO:0000256" key="8">
    <source>
        <dbReference type="ARBA" id="ARBA00023145"/>
    </source>
</evidence>
<organism evidence="13 15">
    <name type="scientific">Trichuris suis</name>
    <name type="common">pig whipworm</name>
    <dbReference type="NCBI Taxonomy" id="68888"/>
    <lineage>
        <taxon>Eukaryota</taxon>
        <taxon>Metazoa</taxon>
        <taxon>Ecdysozoa</taxon>
        <taxon>Nematoda</taxon>
        <taxon>Enoplea</taxon>
        <taxon>Dorylaimia</taxon>
        <taxon>Trichinellida</taxon>
        <taxon>Trichuridae</taxon>
        <taxon>Trichuris</taxon>
    </lineage>
</organism>
<name>A0A085MH09_9BILA</name>
<evidence type="ECO:0000259" key="12">
    <source>
        <dbReference type="SMART" id="SM00645"/>
    </source>
</evidence>
<dbReference type="InterPro" id="IPR000668">
    <property type="entry name" value="Peptidase_C1A_C"/>
</dbReference>
<dbReference type="Proteomes" id="UP000030758">
    <property type="component" value="Unassembled WGS sequence"/>
</dbReference>
<dbReference type="EMBL" id="KL363193">
    <property type="protein sequence ID" value="KFD56505.1"/>
    <property type="molecule type" value="Genomic_DNA"/>
</dbReference>
<evidence type="ECO:0000256" key="5">
    <source>
        <dbReference type="ARBA" id="ARBA00022729"/>
    </source>
</evidence>
<dbReference type="GO" id="GO:0006508">
    <property type="term" value="P:proteolysis"/>
    <property type="evidence" value="ECO:0007669"/>
    <property type="project" value="UniProtKB-KW"/>
</dbReference>
<feature type="chain" id="PRO_5010393629" description="cathepsin X" evidence="11">
    <location>
        <begin position="20"/>
        <end position="316"/>
    </location>
</feature>
<evidence type="ECO:0000256" key="4">
    <source>
        <dbReference type="ARBA" id="ARBA00022670"/>
    </source>
</evidence>
<keyword evidence="8" id="KW-0865">Zymogen</keyword>
<evidence type="ECO:0000256" key="1">
    <source>
        <dbReference type="ARBA" id="ARBA00001594"/>
    </source>
</evidence>
<gene>
    <name evidence="13" type="ORF">M513_02609</name>
    <name evidence="14" type="ORF">M514_02609</name>
</gene>
<evidence type="ECO:0000256" key="7">
    <source>
        <dbReference type="ARBA" id="ARBA00022807"/>
    </source>
</evidence>
<dbReference type="InterPro" id="IPR013128">
    <property type="entry name" value="Peptidase_C1A"/>
</dbReference>
<evidence type="ECO:0000313" key="14">
    <source>
        <dbReference type="EMBL" id="KFD71033.1"/>
    </source>
</evidence>
<dbReference type="PROSITE" id="PS00640">
    <property type="entry name" value="THIOL_PROTEASE_ASN"/>
    <property type="match status" value="1"/>
</dbReference>
<evidence type="ECO:0000313" key="15">
    <source>
        <dbReference type="Proteomes" id="UP000030764"/>
    </source>
</evidence>
<keyword evidence="9" id="KW-1015">Disulfide bond</keyword>
<dbReference type="GO" id="GO:0016807">
    <property type="term" value="F:cysteine-type carboxypeptidase activity"/>
    <property type="evidence" value="ECO:0007669"/>
    <property type="project" value="UniProtKB-EC"/>
</dbReference>
<evidence type="ECO:0000256" key="9">
    <source>
        <dbReference type="ARBA" id="ARBA00023157"/>
    </source>
</evidence>
<comment type="similarity">
    <text evidence="2">Belongs to the peptidase C1 family.</text>
</comment>
<dbReference type="SMART" id="SM00645">
    <property type="entry name" value="Pept_C1"/>
    <property type="match status" value="1"/>
</dbReference>
<dbReference type="EC" id="3.4.18.1" evidence="3"/>
<dbReference type="InterPro" id="IPR038765">
    <property type="entry name" value="Papain-like_cys_pep_sf"/>
</dbReference>
<dbReference type="GO" id="GO:0005615">
    <property type="term" value="C:extracellular space"/>
    <property type="evidence" value="ECO:0007669"/>
    <property type="project" value="UniProtKB-ARBA"/>
</dbReference>
<evidence type="ECO:0000256" key="11">
    <source>
        <dbReference type="SAM" id="SignalP"/>
    </source>
</evidence>
<dbReference type="FunFam" id="3.90.70.10:FF:000060">
    <property type="entry name" value="Cathepsin Z"/>
    <property type="match status" value="1"/>
</dbReference>
<dbReference type="PANTHER" id="PTHR12411">
    <property type="entry name" value="CYSTEINE PROTEASE FAMILY C1-RELATED"/>
    <property type="match status" value="1"/>
</dbReference>
<dbReference type="Pfam" id="PF00112">
    <property type="entry name" value="Peptidase_C1"/>
    <property type="match status" value="1"/>
</dbReference>
<accession>A0A085MH09</accession>
<evidence type="ECO:0000256" key="2">
    <source>
        <dbReference type="ARBA" id="ARBA00008455"/>
    </source>
</evidence>
<dbReference type="SUPFAM" id="SSF54001">
    <property type="entry name" value="Cysteine proteinases"/>
    <property type="match status" value="1"/>
</dbReference>
<dbReference type="Proteomes" id="UP000030764">
    <property type="component" value="Unassembled WGS sequence"/>
</dbReference>
<dbReference type="AlphaFoldDB" id="A0A085MH09"/>
<feature type="signal peptide" evidence="11">
    <location>
        <begin position="1"/>
        <end position="19"/>
    </location>
</feature>
<evidence type="ECO:0000256" key="10">
    <source>
        <dbReference type="ARBA" id="ARBA00023180"/>
    </source>
</evidence>
<protein>
    <recommendedName>
        <fullName evidence="3">cathepsin X</fullName>
        <ecNumber evidence="3">3.4.18.1</ecNumber>
    </recommendedName>
</protein>
<comment type="catalytic activity">
    <reaction evidence="1">
        <text>Release of C-terminal amino acid residues with broad specificity, but lacks action on C-terminal proline. Shows weak endopeptidase activity.</text>
        <dbReference type="EC" id="3.4.18.1"/>
    </reaction>
</comment>
<dbReference type="CDD" id="cd02698">
    <property type="entry name" value="Peptidase_C1A_CathepsinX"/>
    <property type="match status" value="1"/>
</dbReference>
<dbReference type="InterPro" id="IPR033157">
    <property type="entry name" value="CTSZ"/>
</dbReference>
<dbReference type="Gene3D" id="3.90.70.10">
    <property type="entry name" value="Cysteine proteinases"/>
    <property type="match status" value="1"/>
</dbReference>
<keyword evidence="10" id="KW-0325">Glycoprotein</keyword>
<dbReference type="InterPro" id="IPR025661">
    <property type="entry name" value="Pept_asp_AS"/>
</dbReference>
<keyword evidence="7" id="KW-0788">Thiol protease</keyword>
<keyword evidence="6" id="KW-0378">Hydrolase</keyword>
<feature type="domain" description="Peptidase C1A papain C-terminal" evidence="12">
    <location>
        <begin position="69"/>
        <end position="304"/>
    </location>
</feature>
<keyword evidence="15" id="KW-1185">Reference proteome</keyword>
<reference evidence="13 15" key="1">
    <citation type="journal article" date="2014" name="Nat. Genet.">
        <title>Genome and transcriptome of the porcine whipworm Trichuris suis.</title>
        <authorList>
            <person name="Jex A.R."/>
            <person name="Nejsum P."/>
            <person name="Schwarz E.M."/>
            <person name="Hu L."/>
            <person name="Young N.D."/>
            <person name="Hall R.S."/>
            <person name="Korhonen P.K."/>
            <person name="Liao S."/>
            <person name="Thamsborg S."/>
            <person name="Xia J."/>
            <person name="Xu P."/>
            <person name="Wang S."/>
            <person name="Scheerlinck J.P."/>
            <person name="Hofmann A."/>
            <person name="Sternberg P.W."/>
            <person name="Wang J."/>
            <person name="Gasser R.B."/>
        </authorList>
    </citation>
    <scope>NUCLEOTIDE SEQUENCE [LARGE SCALE GENOMIC DNA]</scope>
    <source>
        <strain evidence="14">DCEP-RM93F</strain>
        <strain evidence="13">DCEP-RM93M</strain>
    </source>
</reference>
<proteinExistence type="inferred from homology"/>
<evidence type="ECO:0000256" key="6">
    <source>
        <dbReference type="ARBA" id="ARBA00022801"/>
    </source>
</evidence>
<evidence type="ECO:0000256" key="3">
    <source>
        <dbReference type="ARBA" id="ARBA00012516"/>
    </source>
</evidence>
<keyword evidence="4" id="KW-0645">Protease</keyword>
<keyword evidence="5 11" id="KW-0732">Signal</keyword>